<accession>A0AAW2DXA0</accession>
<organism evidence="1 2">
    <name type="scientific">Lithocarpus litseifolius</name>
    <dbReference type="NCBI Taxonomy" id="425828"/>
    <lineage>
        <taxon>Eukaryota</taxon>
        <taxon>Viridiplantae</taxon>
        <taxon>Streptophyta</taxon>
        <taxon>Embryophyta</taxon>
        <taxon>Tracheophyta</taxon>
        <taxon>Spermatophyta</taxon>
        <taxon>Magnoliopsida</taxon>
        <taxon>eudicotyledons</taxon>
        <taxon>Gunneridae</taxon>
        <taxon>Pentapetalae</taxon>
        <taxon>rosids</taxon>
        <taxon>fabids</taxon>
        <taxon>Fagales</taxon>
        <taxon>Fagaceae</taxon>
        <taxon>Lithocarpus</taxon>
    </lineage>
</organism>
<dbReference type="EMBL" id="JAZDWU010000001">
    <property type="protein sequence ID" value="KAL0014064.1"/>
    <property type="molecule type" value="Genomic_DNA"/>
</dbReference>
<keyword evidence="2" id="KW-1185">Reference proteome</keyword>
<proteinExistence type="predicted"/>
<evidence type="ECO:0008006" key="3">
    <source>
        <dbReference type="Google" id="ProtNLM"/>
    </source>
</evidence>
<evidence type="ECO:0000313" key="1">
    <source>
        <dbReference type="EMBL" id="KAL0014064.1"/>
    </source>
</evidence>
<gene>
    <name evidence="1" type="ORF">SO802_001133</name>
</gene>
<dbReference type="AlphaFoldDB" id="A0AAW2DXA0"/>
<dbReference type="Proteomes" id="UP001459277">
    <property type="component" value="Unassembled WGS sequence"/>
</dbReference>
<name>A0AAW2DXA0_9ROSI</name>
<protein>
    <recommendedName>
        <fullName evidence="3">Reverse transcriptase domain-containing protein</fullName>
    </recommendedName>
</protein>
<sequence length="160" mass="18124">MWMNWGDQKTKFFHATASQRRKRNSIVGLLDSEGRWQADQRNIEGIILEYFGSIFKSNELVDFEASLSAIHPKVTPVMNATLTANFKAEEVWNAFQQMHPTKSPGPDGRQIMDNVLVAFETMHCINGRRKGNEALMTLKLDTSKAYDRVELGGDYAKIGV</sequence>
<comment type="caution">
    <text evidence="1">The sequence shown here is derived from an EMBL/GenBank/DDBJ whole genome shotgun (WGS) entry which is preliminary data.</text>
</comment>
<evidence type="ECO:0000313" key="2">
    <source>
        <dbReference type="Proteomes" id="UP001459277"/>
    </source>
</evidence>
<reference evidence="1 2" key="1">
    <citation type="submission" date="2024-01" db="EMBL/GenBank/DDBJ databases">
        <title>A telomere-to-telomere, gap-free genome of sweet tea (Lithocarpus litseifolius).</title>
        <authorList>
            <person name="Zhou J."/>
        </authorList>
    </citation>
    <scope>NUCLEOTIDE SEQUENCE [LARGE SCALE GENOMIC DNA]</scope>
    <source>
        <strain evidence="1">Zhou-2022a</strain>
        <tissue evidence="1">Leaf</tissue>
    </source>
</reference>